<feature type="region of interest" description="Disordered" evidence="1">
    <location>
        <begin position="73"/>
        <end position="99"/>
    </location>
</feature>
<dbReference type="PROSITE" id="PS50846">
    <property type="entry name" value="HMA_2"/>
    <property type="match status" value="1"/>
</dbReference>
<evidence type="ECO:0000256" key="1">
    <source>
        <dbReference type="SAM" id="MobiDB-lite"/>
    </source>
</evidence>
<name>A0A822XQ49_NELNU</name>
<evidence type="ECO:0000259" key="2">
    <source>
        <dbReference type="PROSITE" id="PS50846"/>
    </source>
</evidence>
<dbReference type="PANTHER" id="PTHR46932:SF12">
    <property type="entry name" value="HEAVY METAL-ASSOCIATED ISOPRENYLATED PLANT PROTEIN 47"/>
    <property type="match status" value="1"/>
</dbReference>
<dbReference type="EMBL" id="DUZY01000001">
    <property type="protein sequence ID" value="DAD23734.1"/>
    <property type="molecule type" value="Genomic_DNA"/>
</dbReference>
<reference evidence="3 4" key="1">
    <citation type="journal article" date="2020" name="Mol. Biol. Evol.">
        <title>Distinct Expression and Methylation Patterns for Genes with Different Fates following a Single Whole-Genome Duplication in Flowering Plants.</title>
        <authorList>
            <person name="Shi T."/>
            <person name="Rahmani R.S."/>
            <person name="Gugger P.F."/>
            <person name="Wang M."/>
            <person name="Li H."/>
            <person name="Zhang Y."/>
            <person name="Li Z."/>
            <person name="Wang Q."/>
            <person name="Van de Peer Y."/>
            <person name="Marchal K."/>
            <person name="Chen J."/>
        </authorList>
    </citation>
    <scope>NUCLEOTIDE SEQUENCE [LARGE SCALE GENOMIC DNA]</scope>
    <source>
        <tissue evidence="3">Leaf</tissue>
    </source>
</reference>
<protein>
    <recommendedName>
        <fullName evidence="2">HMA domain-containing protein</fullName>
    </recommendedName>
</protein>
<dbReference type="InterPro" id="IPR042885">
    <property type="entry name" value="HIPP47/16"/>
</dbReference>
<proteinExistence type="predicted"/>
<dbReference type="GO" id="GO:0046872">
    <property type="term" value="F:metal ion binding"/>
    <property type="evidence" value="ECO:0007669"/>
    <property type="project" value="InterPro"/>
</dbReference>
<dbReference type="Proteomes" id="UP000607653">
    <property type="component" value="Unassembled WGS sequence"/>
</dbReference>
<dbReference type="Gene3D" id="3.30.70.100">
    <property type="match status" value="1"/>
</dbReference>
<comment type="caution">
    <text evidence="3">The sequence shown here is derived from an EMBL/GenBank/DDBJ whole genome shotgun (WGS) entry which is preliminary data.</text>
</comment>
<keyword evidence="4" id="KW-1185">Reference proteome</keyword>
<evidence type="ECO:0000313" key="4">
    <source>
        <dbReference type="Proteomes" id="UP000607653"/>
    </source>
</evidence>
<feature type="domain" description="HMA" evidence="2">
    <location>
        <begin position="2"/>
        <end position="71"/>
    </location>
</feature>
<dbReference type="InterPro" id="IPR006121">
    <property type="entry name" value="HMA_dom"/>
</dbReference>
<dbReference type="AlphaFoldDB" id="A0A822XQ49"/>
<gene>
    <name evidence="3" type="ORF">HUJ06_025197</name>
</gene>
<sequence>MKQKIVVKVQMNCDKCRSKAMSIASVAEGVISVAIEGDDKDRLVVIGDGVDSAKLTTSLRKKVGHATIISVEEVKPKKDNKEKSTSKSTPSSSPYHQCTHPCHSFQHSNTIEEVYTVVYDDPDPNNCSVM</sequence>
<evidence type="ECO:0000313" key="3">
    <source>
        <dbReference type="EMBL" id="DAD23734.1"/>
    </source>
</evidence>
<feature type="compositionally biased region" description="Basic and acidic residues" evidence="1">
    <location>
        <begin position="73"/>
        <end position="85"/>
    </location>
</feature>
<accession>A0A822XQ49</accession>
<dbReference type="PANTHER" id="PTHR46932">
    <property type="entry name" value="HEAVY METAL-ASSOCIATED ISOPRENYLATED PLANT PROTEIN 47"/>
    <property type="match status" value="1"/>
</dbReference>
<organism evidence="3 4">
    <name type="scientific">Nelumbo nucifera</name>
    <name type="common">Sacred lotus</name>
    <dbReference type="NCBI Taxonomy" id="4432"/>
    <lineage>
        <taxon>Eukaryota</taxon>
        <taxon>Viridiplantae</taxon>
        <taxon>Streptophyta</taxon>
        <taxon>Embryophyta</taxon>
        <taxon>Tracheophyta</taxon>
        <taxon>Spermatophyta</taxon>
        <taxon>Magnoliopsida</taxon>
        <taxon>Proteales</taxon>
        <taxon>Nelumbonaceae</taxon>
        <taxon>Nelumbo</taxon>
    </lineage>
</organism>